<feature type="signal peptide" evidence="2">
    <location>
        <begin position="1"/>
        <end position="16"/>
    </location>
</feature>
<evidence type="ECO:0000256" key="1">
    <source>
        <dbReference type="ARBA" id="ARBA00009431"/>
    </source>
</evidence>
<keyword evidence="2" id="KW-0732">Signal</keyword>
<evidence type="ECO:0000256" key="2">
    <source>
        <dbReference type="RuleBase" id="RU361156"/>
    </source>
</evidence>
<dbReference type="InterPro" id="IPR033124">
    <property type="entry name" value="Ser_caboxypep_his_AS"/>
</dbReference>
<dbReference type="Gene3D" id="3.40.50.1820">
    <property type="entry name" value="alpha/beta hydrolase"/>
    <property type="match status" value="1"/>
</dbReference>
<keyword evidence="5" id="KW-1185">Reference proteome</keyword>
<dbReference type="Pfam" id="PF00450">
    <property type="entry name" value="Peptidase_S10"/>
    <property type="match status" value="1"/>
</dbReference>
<reference evidence="4" key="2">
    <citation type="submission" date="2024-04" db="EMBL/GenBank/DDBJ databases">
        <authorList>
            <person name="Chen Y."/>
            <person name="Shah S."/>
            <person name="Dougan E. K."/>
            <person name="Thang M."/>
            <person name="Chan C."/>
        </authorList>
    </citation>
    <scope>NUCLEOTIDE SEQUENCE [LARGE SCALE GENOMIC DNA]</scope>
</reference>
<dbReference type="PROSITE" id="PS00560">
    <property type="entry name" value="CARBOXYPEPT_SER_HIS"/>
    <property type="match status" value="1"/>
</dbReference>
<dbReference type="EMBL" id="CAMXCT020000535">
    <property type="protein sequence ID" value="CAL1133456.1"/>
    <property type="molecule type" value="Genomic_DNA"/>
</dbReference>
<proteinExistence type="inferred from homology"/>
<keyword evidence="2" id="KW-0645">Protease</keyword>
<protein>
    <recommendedName>
        <fullName evidence="2">Carboxypeptidase</fullName>
        <ecNumber evidence="2">3.4.16.-</ecNumber>
    </recommendedName>
</protein>
<dbReference type="PANTHER" id="PTHR11802:SF201">
    <property type="entry name" value="CARBOXYPEPTIDASE"/>
    <property type="match status" value="1"/>
</dbReference>
<evidence type="ECO:0000313" key="4">
    <source>
        <dbReference type="EMBL" id="CAL1133456.1"/>
    </source>
</evidence>
<dbReference type="InterPro" id="IPR018202">
    <property type="entry name" value="Ser_caboxypep_ser_AS"/>
</dbReference>
<keyword evidence="2" id="KW-0121">Carboxypeptidase</keyword>
<gene>
    <name evidence="3" type="ORF">C1SCF055_LOCUS7989</name>
</gene>
<feature type="chain" id="PRO_5043082691" description="Carboxypeptidase" evidence="2">
    <location>
        <begin position="17"/>
        <end position="467"/>
    </location>
</feature>
<dbReference type="EC" id="3.4.16.-" evidence="2"/>
<dbReference type="EMBL" id="CAMXCT030000535">
    <property type="protein sequence ID" value="CAL4767393.1"/>
    <property type="molecule type" value="Genomic_DNA"/>
</dbReference>
<dbReference type="OrthoDB" id="443318at2759"/>
<organism evidence="3">
    <name type="scientific">Cladocopium goreaui</name>
    <dbReference type="NCBI Taxonomy" id="2562237"/>
    <lineage>
        <taxon>Eukaryota</taxon>
        <taxon>Sar</taxon>
        <taxon>Alveolata</taxon>
        <taxon>Dinophyceae</taxon>
        <taxon>Suessiales</taxon>
        <taxon>Symbiodiniaceae</taxon>
        <taxon>Cladocopium</taxon>
    </lineage>
</organism>
<keyword evidence="2" id="KW-0378">Hydrolase</keyword>
<dbReference type="EMBL" id="CAMXCT010000535">
    <property type="protein sequence ID" value="CAI3980081.1"/>
    <property type="molecule type" value="Genomic_DNA"/>
</dbReference>
<dbReference type="PRINTS" id="PR00724">
    <property type="entry name" value="CRBOXYPTASEC"/>
</dbReference>
<evidence type="ECO:0000313" key="3">
    <source>
        <dbReference type="EMBL" id="CAI3980081.1"/>
    </source>
</evidence>
<comment type="similarity">
    <text evidence="1 2">Belongs to the peptidase S10 family.</text>
</comment>
<sequence length="467" mass="52128">MRAILASLCILQIAALEYTPEALKDEIHDLPGLPADVNFKMFSGYIDLTPLGQRPKSKEIFYWFVEAQKDPDNAPLVFWTNGGPGCSGLAGFLTEMGPFKVGFDGKNLVHNPYAWNKIANMIFVEQPAGVGFSPAGENPKYSDENSANDNRHFIMKFYDRYPALKTHDFYLSSESYGGHYLPTLGKVLVEQGGVPSFKGIMVGNPLTYMPYRDHGFYGTCWGHQLLPKPLWDAYVEHDCAKLKNPSAQTPDECWSVTNAMHRILSGLDPYALDFPTCVGGGAATGQHERLAILKTIARATKQPEQKYQPCSEDLTTHYLNLKEVKAAIHARDFTWQLCSGEVNYLYNPHDTHAPMMPLWKFLIEHASLNLMIFSGDDDSICATLGSQQFIWDLGYETDEAKNWAPWKVDDEIAGYWTEFKVPAGGKFAFVTVHGAGHMVPSTQPKSGLAIFEKFLKRTVGKTTLATM</sequence>
<dbReference type="SUPFAM" id="SSF53474">
    <property type="entry name" value="alpha/beta-Hydrolases"/>
    <property type="match status" value="1"/>
</dbReference>
<dbReference type="PANTHER" id="PTHR11802">
    <property type="entry name" value="SERINE PROTEASE FAMILY S10 SERINE CARBOXYPEPTIDASE"/>
    <property type="match status" value="1"/>
</dbReference>
<dbReference type="InterPro" id="IPR029058">
    <property type="entry name" value="AB_hydrolase_fold"/>
</dbReference>
<name>A0A9P1BXK4_9DINO</name>
<accession>A0A9P1BXK4</accession>
<evidence type="ECO:0000313" key="5">
    <source>
        <dbReference type="Proteomes" id="UP001152797"/>
    </source>
</evidence>
<dbReference type="Proteomes" id="UP001152797">
    <property type="component" value="Unassembled WGS sequence"/>
</dbReference>
<dbReference type="PROSITE" id="PS00131">
    <property type="entry name" value="CARBOXYPEPT_SER_SER"/>
    <property type="match status" value="1"/>
</dbReference>
<dbReference type="GO" id="GO:0004185">
    <property type="term" value="F:serine-type carboxypeptidase activity"/>
    <property type="evidence" value="ECO:0007669"/>
    <property type="project" value="UniProtKB-UniRule"/>
</dbReference>
<comment type="caution">
    <text evidence="3">The sequence shown here is derived from an EMBL/GenBank/DDBJ whole genome shotgun (WGS) entry which is preliminary data.</text>
</comment>
<reference evidence="3" key="1">
    <citation type="submission" date="2022-10" db="EMBL/GenBank/DDBJ databases">
        <authorList>
            <person name="Chen Y."/>
            <person name="Dougan E. K."/>
            <person name="Chan C."/>
            <person name="Rhodes N."/>
            <person name="Thang M."/>
        </authorList>
    </citation>
    <scope>NUCLEOTIDE SEQUENCE</scope>
</reference>
<dbReference type="GO" id="GO:0006508">
    <property type="term" value="P:proteolysis"/>
    <property type="evidence" value="ECO:0007669"/>
    <property type="project" value="UniProtKB-KW"/>
</dbReference>
<dbReference type="InterPro" id="IPR001563">
    <property type="entry name" value="Peptidase_S10"/>
</dbReference>
<dbReference type="AlphaFoldDB" id="A0A9P1BXK4"/>